<dbReference type="InterPro" id="IPR020472">
    <property type="entry name" value="WD40_PAC1"/>
</dbReference>
<dbReference type="InterPro" id="IPR054573">
    <property type="entry name" value="PP2A/SF3B1-like_HEAT"/>
</dbReference>
<reference evidence="8 9" key="1">
    <citation type="submission" date="2020-04" db="EMBL/GenBank/DDBJ databases">
        <title>Perkinsus olseni comparative genomics.</title>
        <authorList>
            <person name="Bogema D.R."/>
        </authorList>
    </citation>
    <scope>NUCLEOTIDE SEQUENCE [LARGE SCALE GENOMIC DNA]</scope>
    <source>
        <strain evidence="8">00978-12</strain>
    </source>
</reference>
<feature type="repeat" description="HEAT" evidence="4">
    <location>
        <begin position="333"/>
        <end position="371"/>
    </location>
</feature>
<proteinExistence type="inferred from homology"/>
<dbReference type="PROSITE" id="PS50294">
    <property type="entry name" value="WD_REPEATS_REGION"/>
    <property type="match status" value="5"/>
</dbReference>
<evidence type="ECO:0000313" key="9">
    <source>
        <dbReference type="Proteomes" id="UP000541610"/>
    </source>
</evidence>
<dbReference type="InterPro" id="IPR016024">
    <property type="entry name" value="ARM-type_fold"/>
</dbReference>
<dbReference type="InterPro" id="IPR021133">
    <property type="entry name" value="HEAT_type_2"/>
</dbReference>
<dbReference type="Gene3D" id="2.130.10.10">
    <property type="entry name" value="YVTN repeat-like/Quinoprotein amine dehydrogenase"/>
    <property type="match status" value="2"/>
</dbReference>
<feature type="domain" description="Pre-mRNA processing factor 4 (PRP4)-like" evidence="7">
    <location>
        <begin position="724"/>
        <end position="773"/>
    </location>
</feature>
<comment type="caution">
    <text evidence="8">The sequence shown here is derived from an EMBL/GenBank/DDBJ whole genome shotgun (WGS) entry which is preliminary data.</text>
</comment>
<dbReference type="InterPro" id="IPR015943">
    <property type="entry name" value="WD40/YVTN_repeat-like_dom_sf"/>
</dbReference>
<keyword evidence="1 5" id="KW-0853">WD repeat</keyword>
<dbReference type="SUPFAM" id="SSF48371">
    <property type="entry name" value="ARM repeat"/>
    <property type="match status" value="1"/>
</dbReference>
<dbReference type="Pfam" id="PF22956">
    <property type="entry name" value="VPS15-like_hel"/>
    <property type="match status" value="1"/>
</dbReference>
<dbReference type="PROSITE" id="PS00678">
    <property type="entry name" value="WD_REPEATS_1"/>
    <property type="match status" value="3"/>
</dbReference>
<dbReference type="GO" id="GO:0000159">
    <property type="term" value="C:protein phosphatase type 2A complex"/>
    <property type="evidence" value="ECO:0007669"/>
    <property type="project" value="TreeGrafter"/>
</dbReference>
<dbReference type="InterPro" id="IPR051023">
    <property type="entry name" value="PP2A_Regulatory_Subunit_A"/>
</dbReference>
<dbReference type="Gene3D" id="4.10.280.110">
    <property type="entry name" value="Pre-mRNA processing factor 4 domain"/>
    <property type="match status" value="1"/>
</dbReference>
<dbReference type="AlphaFoldDB" id="A0A7J6NH76"/>
<dbReference type="GO" id="GO:1990904">
    <property type="term" value="C:ribonucleoprotein complex"/>
    <property type="evidence" value="ECO:0007669"/>
    <property type="project" value="UniProtKB-KW"/>
</dbReference>
<dbReference type="Pfam" id="PF00400">
    <property type="entry name" value="WD40"/>
    <property type="match status" value="5"/>
</dbReference>
<keyword evidence="8" id="KW-0687">Ribonucleoprotein</keyword>
<dbReference type="SMART" id="SM00320">
    <property type="entry name" value="WD40"/>
    <property type="match status" value="7"/>
</dbReference>
<dbReference type="InterPro" id="IPR036322">
    <property type="entry name" value="WD40_repeat_dom_sf"/>
</dbReference>
<dbReference type="PROSITE" id="PS50082">
    <property type="entry name" value="WD_REPEATS_2"/>
    <property type="match status" value="5"/>
</dbReference>
<organism evidence="8 9">
    <name type="scientific">Perkinsus olseni</name>
    <name type="common">Perkinsus atlanticus</name>
    <dbReference type="NCBI Taxonomy" id="32597"/>
    <lineage>
        <taxon>Eukaryota</taxon>
        <taxon>Sar</taxon>
        <taxon>Alveolata</taxon>
        <taxon>Perkinsozoa</taxon>
        <taxon>Perkinsea</taxon>
        <taxon>Perkinsida</taxon>
        <taxon>Perkinsidae</taxon>
        <taxon>Perkinsus</taxon>
    </lineage>
</organism>
<evidence type="ECO:0000256" key="4">
    <source>
        <dbReference type="PROSITE-ProRule" id="PRU00103"/>
    </source>
</evidence>
<dbReference type="InterPro" id="IPR055231">
    <property type="entry name" value="2AA_helical"/>
</dbReference>
<feature type="repeat" description="HEAT" evidence="4">
    <location>
        <begin position="489"/>
        <end position="527"/>
    </location>
</feature>
<dbReference type="PANTHER" id="PTHR10648">
    <property type="entry name" value="SERINE/THREONINE-PROTEIN PHOSPHATASE PP2A 65 KDA REGULATORY SUBUNIT"/>
    <property type="match status" value="1"/>
</dbReference>
<evidence type="ECO:0000259" key="7">
    <source>
        <dbReference type="SMART" id="SM00500"/>
    </source>
</evidence>
<dbReference type="InterPro" id="IPR011989">
    <property type="entry name" value="ARM-like"/>
</dbReference>
<dbReference type="CDD" id="cd00200">
    <property type="entry name" value="WD40"/>
    <property type="match status" value="1"/>
</dbReference>
<accession>A0A7J6NH76</accession>
<feature type="repeat" description="WD" evidence="5">
    <location>
        <begin position="964"/>
        <end position="1006"/>
    </location>
</feature>
<dbReference type="Pfam" id="PF08799">
    <property type="entry name" value="PRP4"/>
    <property type="match status" value="1"/>
</dbReference>
<evidence type="ECO:0000256" key="1">
    <source>
        <dbReference type="ARBA" id="ARBA00022574"/>
    </source>
</evidence>
<name>A0A7J6NH76_PEROL</name>
<feature type="compositionally biased region" description="Low complexity" evidence="6">
    <location>
        <begin position="30"/>
        <end position="39"/>
    </location>
</feature>
<dbReference type="InterPro" id="IPR001680">
    <property type="entry name" value="WD40_rpt"/>
</dbReference>
<dbReference type="InterPro" id="IPR036285">
    <property type="entry name" value="PRP4-like_sf"/>
</dbReference>
<evidence type="ECO:0000256" key="2">
    <source>
        <dbReference type="ARBA" id="ARBA00022737"/>
    </source>
</evidence>
<evidence type="ECO:0000256" key="5">
    <source>
        <dbReference type="PROSITE-ProRule" id="PRU00221"/>
    </source>
</evidence>
<comment type="similarity">
    <text evidence="3">Belongs to the phosphatase 2A regulatory subunit A family.</text>
</comment>
<feature type="repeat" description="HEAT" evidence="4">
    <location>
        <begin position="411"/>
        <end position="449"/>
    </location>
</feature>
<gene>
    <name evidence="8" type="primary">PRPF4</name>
    <name evidence="8" type="ORF">FOZ60_009483</name>
</gene>
<dbReference type="Pfam" id="PF22646">
    <property type="entry name" value="PPP2R1A-like_HEAT"/>
    <property type="match status" value="1"/>
</dbReference>
<feature type="repeat" description="WD" evidence="5">
    <location>
        <begin position="1053"/>
        <end position="1094"/>
    </location>
</feature>
<evidence type="ECO:0000313" key="8">
    <source>
        <dbReference type="EMBL" id="KAF4683223.1"/>
    </source>
</evidence>
<dbReference type="PRINTS" id="PR00320">
    <property type="entry name" value="GPROTEINBRPT"/>
</dbReference>
<keyword evidence="2" id="KW-0677">Repeat</keyword>
<sequence>MASSVPSDSKSNTATTDSPSTRPKEATEGSPIAPERSPSAAPPPTATTTVQIDTNFDAVEFFKEELQNEDACERAKCAKRVHLIAGHIGPQRTVSVLIPVISEAIQKGGVCCDDDEVLYALALSLPNLTKHVDGRYEALVPPLECLARQDETVIRNAAVDGLVKIAETSEAICQQYCFPALVRLAAGEWFTTRVSACCLAPGLYCHCTEQQQAEVRRLFACLANDDTPMVKRAAAQQTRYLFEVVDKSSIISELLGIHRSQATDEVQDAIREACVHSTMVMAEKFTEDDNRQYTVWALTSFFTDRSWRVRLSMAKYFDRLCKALGPDLTTSDLLQPFTGLLNDPEQDVRIAAVEAVQKCVSVLSVDQLQSFIIPQFSKLALDQAQPVRAALADIIGGVAEALGRDATQKTLLNLILDLMKDEHHTVRLNMVSQAATICGVLGLDTMVGSVLGTVQSLIMDNQWRIRLAVIQQMPKLAQLFGPELFQQKLEGLFLSSLNDSVYSVREAVIANIQPISEVFGSQWTEEHLLPKIVEQYQQVQGQGYSGRLTTLQALPRLTFVMSSEQVEQHIMPVLVKATKDPVPNVRFAACECLIWMLENHKLENPMMVTQSLEPTVKDVLSNEQDADVKYIAQKALDVCIKLLVFPVRMSNIRHYGDVSEAVLREEAASGGHHPSASTIPSPTPEGPRRESEVLLRAKQKADDLHKAFEEVRKTKGDLSAAVPGSDREVKNKLRLIGEPICLFGEDAADRRGRLKLLLSKGKYQELLKPAAKEAARGDDKKGKVEQELFFTIGSENLKAKRRKLWEISRQKSKKALEAERADFHKTIDYDYNRRFTVLADALRSAHSIEEFTGAGSESRPLSHIRLSRAARGADATSQAGRVAVASWSGYIGIWTADESMKRLYTLGTDGHGHSDRCQAVAWNPNGRQLASAGADHNICIWDLPTADADSSIDDPVSLQPAAVLEGHELRVNNVEYVPVYPQLVASTSHDDTWRLWDIEKQEEILLQEGHNHPVFGLAIHPCGSLIATSDMSGVVRVWDLRTGRTVLPLTYEDGGHCKGVLAVDFSPNGFQLATGGMDNSVKLWDLRKRRRLENLPAHEKLISDVRFSPDGRLLLTAGYDGVAKLWNTLDWTDVRNLPVACNKVMSADIDGSVVATAGFDRQFKIWKLPSEEVKDDDDDVEMKTQ</sequence>
<feature type="region of interest" description="Disordered" evidence="6">
    <location>
        <begin position="665"/>
        <end position="690"/>
    </location>
</feature>
<dbReference type="EMBL" id="JABANP010000381">
    <property type="protein sequence ID" value="KAF4683223.1"/>
    <property type="molecule type" value="Genomic_DNA"/>
</dbReference>
<dbReference type="GO" id="GO:0005634">
    <property type="term" value="C:nucleus"/>
    <property type="evidence" value="ECO:0007669"/>
    <property type="project" value="TreeGrafter"/>
</dbReference>
<dbReference type="SUPFAM" id="SSF50978">
    <property type="entry name" value="WD40 repeat-like"/>
    <property type="match status" value="1"/>
</dbReference>
<feature type="region of interest" description="Disordered" evidence="6">
    <location>
        <begin position="1"/>
        <end position="48"/>
    </location>
</feature>
<feature type="compositionally biased region" description="Polar residues" evidence="6">
    <location>
        <begin position="1"/>
        <end position="21"/>
    </location>
</feature>
<dbReference type="GO" id="GO:0019888">
    <property type="term" value="F:protein phosphatase regulator activity"/>
    <property type="evidence" value="ECO:0007669"/>
    <property type="project" value="TreeGrafter"/>
</dbReference>
<evidence type="ECO:0000256" key="6">
    <source>
        <dbReference type="SAM" id="MobiDB-lite"/>
    </source>
</evidence>
<protein>
    <submittedName>
        <fullName evidence="8">U4/U6 small nuclear ribonucleoprotein Prp4</fullName>
    </submittedName>
</protein>
<dbReference type="Proteomes" id="UP000541610">
    <property type="component" value="Unassembled WGS sequence"/>
</dbReference>
<feature type="repeat" description="HEAT" evidence="4">
    <location>
        <begin position="450"/>
        <end position="488"/>
    </location>
</feature>
<feature type="repeat" description="HEAT" evidence="4">
    <location>
        <begin position="372"/>
        <end position="410"/>
    </location>
</feature>
<evidence type="ECO:0000256" key="3">
    <source>
        <dbReference type="ARBA" id="ARBA00038332"/>
    </source>
</evidence>
<feature type="repeat" description="WD" evidence="5">
    <location>
        <begin position="1007"/>
        <end position="1048"/>
    </location>
</feature>
<feature type="repeat" description="WD" evidence="5">
    <location>
        <begin position="910"/>
        <end position="951"/>
    </location>
</feature>
<dbReference type="Gene3D" id="1.25.10.10">
    <property type="entry name" value="Leucine-rich Repeat Variant"/>
    <property type="match status" value="1"/>
</dbReference>
<dbReference type="InterPro" id="IPR014906">
    <property type="entry name" value="PRP4-like"/>
</dbReference>
<dbReference type="PANTHER" id="PTHR10648:SF4">
    <property type="entry name" value="PROTEIN PHOSPHATASE 2 (FORMERLY 2A), REGULATORY SUBUNIT A, BETA ISOFORM-RELATED"/>
    <property type="match status" value="1"/>
</dbReference>
<dbReference type="SUPFAM" id="SSF158230">
    <property type="entry name" value="PRP4-like"/>
    <property type="match status" value="1"/>
</dbReference>
<feature type="repeat" description="WD" evidence="5">
    <location>
        <begin position="1095"/>
        <end position="1127"/>
    </location>
</feature>
<dbReference type="OrthoDB" id="340346at2759"/>
<dbReference type="SMART" id="SM00500">
    <property type="entry name" value="SFM"/>
    <property type="match status" value="1"/>
</dbReference>
<dbReference type="PROSITE" id="PS50077">
    <property type="entry name" value="HEAT_REPEAT"/>
    <property type="match status" value="5"/>
</dbReference>
<dbReference type="InterPro" id="IPR019775">
    <property type="entry name" value="WD40_repeat_CS"/>
</dbReference>
<dbReference type="GO" id="GO:0005829">
    <property type="term" value="C:cytosol"/>
    <property type="evidence" value="ECO:0007669"/>
    <property type="project" value="TreeGrafter"/>
</dbReference>